<dbReference type="Proteomes" id="UP000199690">
    <property type="component" value="Unassembled WGS sequence"/>
</dbReference>
<evidence type="ECO:0000313" key="3">
    <source>
        <dbReference type="Proteomes" id="UP000199690"/>
    </source>
</evidence>
<dbReference type="EMBL" id="FOME01000005">
    <property type="protein sequence ID" value="SFD65719.1"/>
    <property type="molecule type" value="Genomic_DNA"/>
</dbReference>
<protein>
    <recommendedName>
        <fullName evidence="5">GGDEF domain-containing protein</fullName>
    </recommendedName>
</protein>
<proteinExistence type="predicted"/>
<reference evidence="1" key="2">
    <citation type="submission" date="2016-10" db="EMBL/GenBank/DDBJ databases">
        <authorList>
            <person name="de Groot N.N."/>
        </authorList>
    </citation>
    <scope>NUCLEOTIDE SEQUENCE [LARGE SCALE GENOMIC DNA]</scope>
    <source>
        <strain evidence="1">ATCC 20501</strain>
    </source>
</reference>
<gene>
    <name evidence="1" type="ORF">SAMN02982929_05896</name>
    <name evidence="2" type="ORF">SAMN05216506_105391</name>
</gene>
<accession>A0A1H6E9E5</accession>
<dbReference type="EMBL" id="FNVB01000010">
    <property type="protein sequence ID" value="SEG94347.1"/>
    <property type="molecule type" value="Genomic_DNA"/>
</dbReference>
<reference evidence="3 4" key="1">
    <citation type="submission" date="2016-10" db="EMBL/GenBank/DDBJ databases">
        <authorList>
            <person name="Varghese N."/>
            <person name="Submissions S."/>
        </authorList>
    </citation>
    <scope>NUCLEOTIDE SEQUENCE [LARGE SCALE GENOMIC DNA]</scope>
    <source>
        <strain evidence="4">ATCC 20501</strain>
        <strain evidence="2 3">CGMCC 4.3529</strain>
    </source>
</reference>
<evidence type="ECO:0000313" key="1">
    <source>
        <dbReference type="EMBL" id="SEG94347.1"/>
    </source>
</evidence>
<evidence type="ECO:0000313" key="2">
    <source>
        <dbReference type="EMBL" id="SFD65719.1"/>
    </source>
</evidence>
<organism evidence="1 4">
    <name type="scientific">Saccharopolyspora kobensis</name>
    <dbReference type="NCBI Taxonomy" id="146035"/>
    <lineage>
        <taxon>Bacteria</taxon>
        <taxon>Bacillati</taxon>
        <taxon>Actinomycetota</taxon>
        <taxon>Actinomycetes</taxon>
        <taxon>Pseudonocardiales</taxon>
        <taxon>Pseudonocardiaceae</taxon>
        <taxon>Saccharopolyspora</taxon>
    </lineage>
</organism>
<dbReference type="AlphaFoldDB" id="A0A1H6E9E5"/>
<sequence>MREWPFKCDATIAQGRQRALRSRWRTASLAAGWPFPSDWASDAVDAVCAAVVEDGDLAEALADLGAARAEAGVGLAGTLQDLAALHAVATGAHDGLVSADPDAVPTAMVRTTALGWSDVIARLSVGREVEDPLTGLTTAGYLRTRLHEVYREARAEGRSASEDYVLLAVSLDAPADGYPRMMAMVLMADVLRTAFDSGETVSLLRSATAAVLTKRHPQLSARCLHARCMIEHRLAADPALHACQEIRFQQEPLPADHNAACDLLASL</sequence>
<name>A0A1H6E9E5_9PSEU</name>
<accession>A0A1I1U4M8</accession>
<dbReference type="RefSeq" id="WP_177247605.1">
    <property type="nucleotide sequence ID" value="NZ_FNVB01000010.1"/>
</dbReference>
<evidence type="ECO:0000313" key="4">
    <source>
        <dbReference type="Proteomes" id="UP000236729"/>
    </source>
</evidence>
<evidence type="ECO:0008006" key="5">
    <source>
        <dbReference type="Google" id="ProtNLM"/>
    </source>
</evidence>
<dbReference type="Proteomes" id="UP000236729">
    <property type="component" value="Unassembled WGS sequence"/>
</dbReference>
<dbReference type="SMR" id="A0A1H6E9E5"/>
<keyword evidence="3" id="KW-1185">Reference proteome</keyword>